<dbReference type="AlphaFoldDB" id="A0A6A5SZB3"/>
<gene>
    <name evidence="4" type="ORF">EJ02DRAFT_451143</name>
</gene>
<dbReference type="Gene3D" id="3.40.50.1820">
    <property type="entry name" value="alpha/beta hydrolase"/>
    <property type="match status" value="1"/>
</dbReference>
<evidence type="ECO:0000313" key="4">
    <source>
        <dbReference type="EMBL" id="KAF1945731.1"/>
    </source>
</evidence>
<keyword evidence="2" id="KW-0378">Hydrolase</keyword>
<dbReference type="GO" id="GO:0044550">
    <property type="term" value="P:secondary metabolite biosynthetic process"/>
    <property type="evidence" value="ECO:0007669"/>
    <property type="project" value="TreeGrafter"/>
</dbReference>
<dbReference type="OrthoDB" id="414698at2759"/>
<dbReference type="SUPFAM" id="SSF53474">
    <property type="entry name" value="alpha/beta-Hydrolases"/>
    <property type="match status" value="1"/>
</dbReference>
<dbReference type="GO" id="GO:0005634">
    <property type="term" value="C:nucleus"/>
    <property type="evidence" value="ECO:0007669"/>
    <property type="project" value="TreeGrafter"/>
</dbReference>
<comment type="similarity">
    <text evidence="1">Belongs to the LovG family.</text>
</comment>
<dbReference type="GO" id="GO:0016787">
    <property type="term" value="F:hydrolase activity"/>
    <property type="evidence" value="ECO:0007669"/>
    <property type="project" value="UniProtKB-KW"/>
</dbReference>
<evidence type="ECO:0000256" key="1">
    <source>
        <dbReference type="ARBA" id="ARBA00005863"/>
    </source>
</evidence>
<keyword evidence="5" id="KW-1185">Reference proteome</keyword>
<dbReference type="EMBL" id="ML976007">
    <property type="protein sequence ID" value="KAF1945731.1"/>
    <property type="molecule type" value="Genomic_DNA"/>
</dbReference>
<dbReference type="GO" id="GO:0005737">
    <property type="term" value="C:cytoplasm"/>
    <property type="evidence" value="ECO:0007669"/>
    <property type="project" value="TreeGrafter"/>
</dbReference>
<dbReference type="Proteomes" id="UP000800038">
    <property type="component" value="Unassembled WGS sequence"/>
</dbReference>
<dbReference type="InterPro" id="IPR050593">
    <property type="entry name" value="LovG"/>
</dbReference>
<dbReference type="InterPro" id="IPR029058">
    <property type="entry name" value="AB_hydrolase_fold"/>
</dbReference>
<dbReference type="PANTHER" id="PTHR48070:SF3">
    <property type="entry name" value="ESTERASE DBAE-RELATED"/>
    <property type="match status" value="1"/>
</dbReference>
<proteinExistence type="inferred from homology"/>
<sequence>MAAPHPNSTYMTPATLPKGSAANETTAIKPTLLAFHGSGSNATIHMVQLARLMRAIKPHFSVESLEAPFPSPAGPGILPFFDGCGPFKRWVPSSEKVTPEMMRVGTSTSTMALEVEELVRQTVRRVRGEGGRVVGLIGFSQGTKVVAGLLQACEIRRALGGQVNGELDWLDFSLALSVCASYPPALLPPCITAVTQDEALLSRKIGIPTFHVQGKQDEWHWAGKRMIEKYYEVGKEEGEGKSVLREWEMGHHYPVPLEESEEIGEWMVGVLRGVEGGVAAEKQ</sequence>
<feature type="domain" description="Serine hydrolase" evidence="3">
    <location>
        <begin position="29"/>
        <end position="255"/>
    </location>
</feature>
<dbReference type="PANTHER" id="PTHR48070">
    <property type="entry name" value="ESTERASE OVCA2"/>
    <property type="match status" value="1"/>
</dbReference>
<organism evidence="4 5">
    <name type="scientific">Clathrospora elynae</name>
    <dbReference type="NCBI Taxonomy" id="706981"/>
    <lineage>
        <taxon>Eukaryota</taxon>
        <taxon>Fungi</taxon>
        <taxon>Dikarya</taxon>
        <taxon>Ascomycota</taxon>
        <taxon>Pezizomycotina</taxon>
        <taxon>Dothideomycetes</taxon>
        <taxon>Pleosporomycetidae</taxon>
        <taxon>Pleosporales</taxon>
        <taxon>Diademaceae</taxon>
        <taxon>Clathrospora</taxon>
    </lineage>
</organism>
<evidence type="ECO:0000259" key="3">
    <source>
        <dbReference type="Pfam" id="PF03959"/>
    </source>
</evidence>
<evidence type="ECO:0000256" key="2">
    <source>
        <dbReference type="ARBA" id="ARBA00022801"/>
    </source>
</evidence>
<evidence type="ECO:0000313" key="5">
    <source>
        <dbReference type="Proteomes" id="UP000800038"/>
    </source>
</evidence>
<dbReference type="Pfam" id="PF03959">
    <property type="entry name" value="FSH1"/>
    <property type="match status" value="1"/>
</dbReference>
<accession>A0A6A5SZB3</accession>
<dbReference type="InterPro" id="IPR005645">
    <property type="entry name" value="FSH-like_dom"/>
</dbReference>
<name>A0A6A5SZB3_9PLEO</name>
<protein>
    <recommendedName>
        <fullName evidence="3">Serine hydrolase domain-containing protein</fullName>
    </recommendedName>
</protein>
<reference evidence="4" key="1">
    <citation type="journal article" date="2020" name="Stud. Mycol.">
        <title>101 Dothideomycetes genomes: a test case for predicting lifestyles and emergence of pathogens.</title>
        <authorList>
            <person name="Haridas S."/>
            <person name="Albert R."/>
            <person name="Binder M."/>
            <person name="Bloem J."/>
            <person name="Labutti K."/>
            <person name="Salamov A."/>
            <person name="Andreopoulos B."/>
            <person name="Baker S."/>
            <person name="Barry K."/>
            <person name="Bills G."/>
            <person name="Bluhm B."/>
            <person name="Cannon C."/>
            <person name="Castanera R."/>
            <person name="Culley D."/>
            <person name="Daum C."/>
            <person name="Ezra D."/>
            <person name="Gonzalez J."/>
            <person name="Henrissat B."/>
            <person name="Kuo A."/>
            <person name="Liang C."/>
            <person name="Lipzen A."/>
            <person name="Lutzoni F."/>
            <person name="Magnuson J."/>
            <person name="Mondo S."/>
            <person name="Nolan M."/>
            <person name="Ohm R."/>
            <person name="Pangilinan J."/>
            <person name="Park H.-J."/>
            <person name="Ramirez L."/>
            <person name="Alfaro M."/>
            <person name="Sun H."/>
            <person name="Tritt A."/>
            <person name="Yoshinaga Y."/>
            <person name="Zwiers L.-H."/>
            <person name="Turgeon B."/>
            <person name="Goodwin S."/>
            <person name="Spatafora J."/>
            <person name="Crous P."/>
            <person name="Grigoriev I."/>
        </authorList>
    </citation>
    <scope>NUCLEOTIDE SEQUENCE</scope>
    <source>
        <strain evidence="4">CBS 161.51</strain>
    </source>
</reference>